<comment type="caution">
    <text evidence="2">The sequence shown here is derived from an EMBL/GenBank/DDBJ whole genome shotgun (WGS) entry which is preliminary data.</text>
</comment>
<protein>
    <submittedName>
        <fullName evidence="2">Uncharacterized protein</fullName>
    </submittedName>
</protein>
<reference evidence="2" key="1">
    <citation type="submission" date="2021-02" db="EMBL/GenBank/DDBJ databases">
        <authorList>
            <person name="Nowell W R."/>
        </authorList>
    </citation>
    <scope>NUCLEOTIDE SEQUENCE</scope>
</reference>
<evidence type="ECO:0000313" key="3">
    <source>
        <dbReference type="Proteomes" id="UP000681722"/>
    </source>
</evidence>
<proteinExistence type="predicted"/>
<gene>
    <name evidence="2" type="ORF">SRO942_LOCUS46328</name>
</gene>
<dbReference type="AlphaFoldDB" id="A0A8S2Y5H6"/>
<name>A0A8S2Y5H6_9BILA</name>
<dbReference type="Proteomes" id="UP000681722">
    <property type="component" value="Unassembled WGS sequence"/>
</dbReference>
<sequence>MPGFSQLIINTYLNSIKKTYKNLKALSSEQYLALINKLCSTLDNLDDESSNTTMSTDVSSNHEVSSHPLFMRILDQNDLLLKTLCSQHSQSVVIKSRDSFPSSQFQTVSTTNTSPLPPFEHISSQLQTTMPLKQLPLLSSRASTKASSLNQHNLLVSPSSDSQNTQSQPASQLDAQLNSTSPSTPVFITGNGIIQNLEQGVSTFNGTNFNVKVRTKPGYSILDMIQSIQMNQIDSNFHLSAHTVFCIGSIDLKKTVLMNLSRAFKDGSKF</sequence>
<organism evidence="2 3">
    <name type="scientific">Didymodactylos carnosus</name>
    <dbReference type="NCBI Taxonomy" id="1234261"/>
    <lineage>
        <taxon>Eukaryota</taxon>
        <taxon>Metazoa</taxon>
        <taxon>Spiralia</taxon>
        <taxon>Gnathifera</taxon>
        <taxon>Rotifera</taxon>
        <taxon>Eurotatoria</taxon>
        <taxon>Bdelloidea</taxon>
        <taxon>Philodinida</taxon>
        <taxon>Philodinidae</taxon>
        <taxon>Didymodactylos</taxon>
    </lineage>
</organism>
<accession>A0A8S2Y5H6</accession>
<feature type="region of interest" description="Disordered" evidence="1">
    <location>
        <begin position="154"/>
        <end position="179"/>
    </location>
</feature>
<dbReference type="EMBL" id="CAJOBC010112286">
    <property type="protein sequence ID" value="CAF4534432.1"/>
    <property type="molecule type" value="Genomic_DNA"/>
</dbReference>
<evidence type="ECO:0000313" key="2">
    <source>
        <dbReference type="EMBL" id="CAF4534432.1"/>
    </source>
</evidence>
<evidence type="ECO:0000256" key="1">
    <source>
        <dbReference type="SAM" id="MobiDB-lite"/>
    </source>
</evidence>